<accession>S9ZEK1</accession>
<proteinExistence type="predicted"/>
<sequence length="148" mass="17154">MKISSKSQWDESEIRRFLNNATIPMRLSFMNKNGEPMICSLWFKFIDDSLWSASHQNAYVVNQLKNNSKVSFEISTNEYPYKGVRGKAEVELSKLNADNVLAQLIEKYLDEKNSKLASWLMSRADSEYVLKIRPSIINSWDFSGRMEA</sequence>
<protein>
    <submittedName>
        <fullName evidence="1">Uncharacterized protein</fullName>
    </submittedName>
</protein>
<gene>
    <name evidence="1" type="ORF">M622_14460</name>
</gene>
<dbReference type="PATRIC" id="fig|1348657.5.peg.1775"/>
<dbReference type="Proteomes" id="UP000015455">
    <property type="component" value="Unassembled WGS sequence"/>
</dbReference>
<dbReference type="eggNOG" id="COG3467">
    <property type="taxonomic scope" value="Bacteria"/>
</dbReference>
<reference evidence="1 2" key="1">
    <citation type="submission" date="2013-06" db="EMBL/GenBank/DDBJ databases">
        <title>Draft genome sequence of Thauera terpenica.</title>
        <authorList>
            <person name="Liu B."/>
            <person name="Frostegard A.H."/>
            <person name="Shapleigh J.P."/>
        </authorList>
    </citation>
    <scope>NUCLEOTIDE SEQUENCE [LARGE SCALE GENOMIC DNA]</scope>
    <source>
        <strain evidence="1 2">58Eu</strain>
    </source>
</reference>
<name>S9ZEK1_9RHOO</name>
<keyword evidence="2" id="KW-1185">Reference proteome</keyword>
<dbReference type="STRING" id="1348657.M622_14460"/>
<dbReference type="InterPro" id="IPR012349">
    <property type="entry name" value="Split_barrel_FMN-bd"/>
</dbReference>
<dbReference type="SUPFAM" id="SSF50475">
    <property type="entry name" value="FMN-binding split barrel"/>
    <property type="match status" value="1"/>
</dbReference>
<dbReference type="Gene3D" id="2.30.110.10">
    <property type="entry name" value="Electron Transport, Fmn-binding Protein, Chain A"/>
    <property type="match status" value="1"/>
</dbReference>
<comment type="caution">
    <text evidence="1">The sequence shown here is derived from an EMBL/GenBank/DDBJ whole genome shotgun (WGS) entry which is preliminary data.</text>
</comment>
<dbReference type="AlphaFoldDB" id="S9ZEK1"/>
<evidence type="ECO:0000313" key="1">
    <source>
        <dbReference type="EMBL" id="EPZ15710.1"/>
    </source>
</evidence>
<evidence type="ECO:0000313" key="2">
    <source>
        <dbReference type="Proteomes" id="UP000015455"/>
    </source>
</evidence>
<organism evidence="1 2">
    <name type="scientific">Thauera terpenica 58Eu</name>
    <dbReference type="NCBI Taxonomy" id="1348657"/>
    <lineage>
        <taxon>Bacteria</taxon>
        <taxon>Pseudomonadati</taxon>
        <taxon>Pseudomonadota</taxon>
        <taxon>Betaproteobacteria</taxon>
        <taxon>Rhodocyclales</taxon>
        <taxon>Zoogloeaceae</taxon>
        <taxon>Thauera</taxon>
    </lineage>
</organism>
<dbReference type="EMBL" id="ATJV01000051">
    <property type="protein sequence ID" value="EPZ15710.1"/>
    <property type="molecule type" value="Genomic_DNA"/>
</dbReference>
<dbReference type="OrthoDB" id="3693562at2"/>
<dbReference type="RefSeq" id="WP_021249197.1">
    <property type="nucleotide sequence ID" value="NZ_ATJV01000051.1"/>
</dbReference>